<keyword evidence="1" id="KW-0808">Transferase</keyword>
<name>A0A9Q3KDI4_9BASI</name>
<evidence type="ECO:0000256" key="5">
    <source>
        <dbReference type="ARBA" id="ARBA00022801"/>
    </source>
</evidence>
<gene>
    <name evidence="8" type="ORF">O181_119165</name>
</gene>
<keyword evidence="6" id="KW-0695">RNA-directed DNA polymerase</keyword>
<keyword evidence="9" id="KW-1185">Reference proteome</keyword>
<comment type="caution">
    <text evidence="8">The sequence shown here is derived from an EMBL/GenBank/DDBJ whole genome shotgun (WGS) entry which is preliminary data.</text>
</comment>
<organism evidence="8 9">
    <name type="scientific">Austropuccinia psidii MF-1</name>
    <dbReference type="NCBI Taxonomy" id="1389203"/>
    <lineage>
        <taxon>Eukaryota</taxon>
        <taxon>Fungi</taxon>
        <taxon>Dikarya</taxon>
        <taxon>Basidiomycota</taxon>
        <taxon>Pucciniomycotina</taxon>
        <taxon>Pucciniomycetes</taxon>
        <taxon>Pucciniales</taxon>
        <taxon>Sphaerophragmiaceae</taxon>
        <taxon>Austropuccinia</taxon>
    </lineage>
</organism>
<reference evidence="8" key="1">
    <citation type="submission" date="2021-03" db="EMBL/GenBank/DDBJ databases">
        <title>Draft genome sequence of rust myrtle Austropuccinia psidii MF-1, a brazilian biotype.</title>
        <authorList>
            <person name="Quecine M.C."/>
            <person name="Pachon D.M.R."/>
            <person name="Bonatelli M.L."/>
            <person name="Correr F.H."/>
            <person name="Franceschini L.M."/>
            <person name="Leite T.F."/>
            <person name="Margarido G.R.A."/>
            <person name="Almeida C.A."/>
            <person name="Ferrarezi J.A."/>
            <person name="Labate C.A."/>
        </authorList>
    </citation>
    <scope>NUCLEOTIDE SEQUENCE</scope>
    <source>
        <strain evidence="8">MF-1</strain>
    </source>
</reference>
<dbReference type="GO" id="GO:0003964">
    <property type="term" value="F:RNA-directed DNA polymerase activity"/>
    <property type="evidence" value="ECO:0007669"/>
    <property type="project" value="UniProtKB-KW"/>
</dbReference>
<dbReference type="InterPro" id="IPR050951">
    <property type="entry name" value="Retrovirus_Pol_polyprotein"/>
</dbReference>
<dbReference type="PANTHER" id="PTHR37984">
    <property type="entry name" value="PROTEIN CBG26694"/>
    <property type="match status" value="1"/>
</dbReference>
<evidence type="ECO:0000313" key="8">
    <source>
        <dbReference type="EMBL" id="MBW0579450.1"/>
    </source>
</evidence>
<dbReference type="EMBL" id="AVOT02105100">
    <property type="protein sequence ID" value="MBW0579450.1"/>
    <property type="molecule type" value="Genomic_DNA"/>
</dbReference>
<dbReference type="Proteomes" id="UP000765509">
    <property type="component" value="Unassembled WGS sequence"/>
</dbReference>
<evidence type="ECO:0000256" key="4">
    <source>
        <dbReference type="ARBA" id="ARBA00022759"/>
    </source>
</evidence>
<dbReference type="GO" id="GO:0016787">
    <property type="term" value="F:hydrolase activity"/>
    <property type="evidence" value="ECO:0007669"/>
    <property type="project" value="UniProtKB-KW"/>
</dbReference>
<dbReference type="Pfam" id="PF17917">
    <property type="entry name" value="RT_RNaseH"/>
    <property type="match status" value="1"/>
</dbReference>
<keyword evidence="3" id="KW-0540">Nuclease</keyword>
<proteinExistence type="predicted"/>
<evidence type="ECO:0000313" key="9">
    <source>
        <dbReference type="Proteomes" id="UP000765509"/>
    </source>
</evidence>
<dbReference type="SUPFAM" id="SSF56672">
    <property type="entry name" value="DNA/RNA polymerases"/>
    <property type="match status" value="1"/>
</dbReference>
<dbReference type="PANTHER" id="PTHR37984:SF5">
    <property type="entry name" value="PROTEIN NYNRIN-LIKE"/>
    <property type="match status" value="1"/>
</dbReference>
<keyword evidence="5" id="KW-0378">Hydrolase</keyword>
<dbReference type="AlphaFoldDB" id="A0A9Q3KDI4"/>
<evidence type="ECO:0000256" key="6">
    <source>
        <dbReference type="ARBA" id="ARBA00022918"/>
    </source>
</evidence>
<keyword evidence="2" id="KW-0548">Nucleotidyltransferase</keyword>
<keyword evidence="4" id="KW-0255">Endonuclease</keyword>
<dbReference type="GO" id="GO:0004519">
    <property type="term" value="F:endonuclease activity"/>
    <property type="evidence" value="ECO:0007669"/>
    <property type="project" value="UniProtKB-KW"/>
</dbReference>
<evidence type="ECO:0000256" key="2">
    <source>
        <dbReference type="ARBA" id="ARBA00022695"/>
    </source>
</evidence>
<dbReference type="InterPro" id="IPR043502">
    <property type="entry name" value="DNA/RNA_pol_sf"/>
</dbReference>
<dbReference type="InterPro" id="IPR041373">
    <property type="entry name" value="RT_RNaseH"/>
</dbReference>
<accession>A0A9Q3KDI4</accession>
<sequence length="146" mass="16992">MNVDRFKALTTSPLLLMPDFKIPFKLYIDASGDGLRAALHEVQIMNDKTLEGPVFFISRQIKQTEARYWAIQMECLCLFWSLEKLNYILEGCVFEVITDSTSVKSLLNMKTPKRNMLRWKIVRFVYETLDNSSKIKSTMTVLSRNI</sequence>
<protein>
    <recommendedName>
        <fullName evidence="7">Reverse transcriptase RNase H-like domain-containing protein</fullName>
    </recommendedName>
</protein>
<evidence type="ECO:0000256" key="3">
    <source>
        <dbReference type="ARBA" id="ARBA00022722"/>
    </source>
</evidence>
<evidence type="ECO:0000259" key="7">
    <source>
        <dbReference type="Pfam" id="PF17917"/>
    </source>
</evidence>
<feature type="domain" description="Reverse transcriptase RNase H-like" evidence="7">
    <location>
        <begin position="19"/>
        <end position="120"/>
    </location>
</feature>
<evidence type="ECO:0000256" key="1">
    <source>
        <dbReference type="ARBA" id="ARBA00022679"/>
    </source>
</evidence>